<reference evidence="1 2" key="1">
    <citation type="submission" date="2016-05" db="EMBL/GenBank/DDBJ databases">
        <title>Microbial solvent formation.</title>
        <authorList>
            <person name="Poehlein A."/>
            <person name="Montoya Solano J.D."/>
            <person name="Flitsch S."/>
            <person name="Krabben P."/>
            <person name="Duerre P."/>
            <person name="Daniel R."/>
        </authorList>
    </citation>
    <scope>NUCLEOTIDE SEQUENCE [LARGE SCALE GENOMIC DNA]</scope>
    <source>
        <strain evidence="1 2">DSM 53</strain>
    </source>
</reference>
<protein>
    <submittedName>
        <fullName evidence="1">Uncharacterized protein</fullName>
    </submittedName>
</protein>
<dbReference type="EMBL" id="LZZI01000031">
    <property type="protein sequence ID" value="OOM61788.1"/>
    <property type="molecule type" value="Genomic_DNA"/>
</dbReference>
<proteinExistence type="predicted"/>
<dbReference type="AlphaFoldDB" id="A0A1S8S8H5"/>
<name>A0A1S8S8H5_CLOBE</name>
<evidence type="ECO:0000313" key="2">
    <source>
        <dbReference type="Proteomes" id="UP000190973"/>
    </source>
</evidence>
<sequence length="42" mass="5073">MFILIFDILIKKVSFLTSFFYGILKVRLDKEVYKINDNKNMN</sequence>
<organism evidence="1 2">
    <name type="scientific">Clostridium beijerinckii</name>
    <name type="common">Clostridium MP</name>
    <dbReference type="NCBI Taxonomy" id="1520"/>
    <lineage>
        <taxon>Bacteria</taxon>
        <taxon>Bacillati</taxon>
        <taxon>Bacillota</taxon>
        <taxon>Clostridia</taxon>
        <taxon>Eubacteriales</taxon>
        <taxon>Clostridiaceae</taxon>
        <taxon>Clostridium</taxon>
    </lineage>
</organism>
<dbReference type="Proteomes" id="UP000190973">
    <property type="component" value="Unassembled WGS sequence"/>
</dbReference>
<accession>A0A1S8S8H5</accession>
<evidence type="ECO:0000313" key="1">
    <source>
        <dbReference type="EMBL" id="OOM61788.1"/>
    </source>
</evidence>
<comment type="caution">
    <text evidence="1">The sequence shown here is derived from an EMBL/GenBank/DDBJ whole genome shotgun (WGS) entry which is preliminary data.</text>
</comment>
<gene>
    <name evidence="1" type="ORF">CLBCK_21540</name>
</gene>